<dbReference type="RefSeq" id="WP_068706433.1">
    <property type="nucleotide sequence ID" value="NZ_JAUOSW010000012.1"/>
</dbReference>
<evidence type="ECO:0008006" key="3">
    <source>
        <dbReference type="Google" id="ProtNLM"/>
    </source>
</evidence>
<dbReference type="Proteomes" id="UP000093186">
    <property type="component" value="Unassembled WGS sequence"/>
</dbReference>
<comment type="caution">
    <text evidence="1">The sequence shown here is derived from an EMBL/GenBank/DDBJ whole genome shotgun (WGS) entry which is preliminary data.</text>
</comment>
<keyword evidence="2" id="KW-1185">Reference proteome</keyword>
<name>A0A1B9XWA6_9FLAO</name>
<gene>
    <name evidence="1" type="ORF">BA195_13435</name>
</gene>
<organism evidence="1 2">
    <name type="scientific">Tenacibaculum soleae</name>
    <dbReference type="NCBI Taxonomy" id="447689"/>
    <lineage>
        <taxon>Bacteria</taxon>
        <taxon>Pseudomonadati</taxon>
        <taxon>Bacteroidota</taxon>
        <taxon>Flavobacteriia</taxon>
        <taxon>Flavobacteriales</taxon>
        <taxon>Flavobacteriaceae</taxon>
        <taxon>Tenacibaculum</taxon>
    </lineage>
</organism>
<dbReference type="Gene3D" id="3.40.50.1820">
    <property type="entry name" value="alpha/beta hydrolase"/>
    <property type="match status" value="1"/>
</dbReference>
<dbReference type="SUPFAM" id="SSF53474">
    <property type="entry name" value="alpha/beta-Hydrolases"/>
    <property type="match status" value="1"/>
</dbReference>
<reference evidence="1 2" key="1">
    <citation type="submission" date="2016-06" db="EMBL/GenBank/DDBJ databases">
        <title>Draft Genome Sequence of Tenacibaculum soleae UCD-KL19.</title>
        <authorList>
            <person name="Eisen J.A."/>
            <person name="Coil D.A."/>
            <person name="Lujan K.M."/>
        </authorList>
    </citation>
    <scope>NUCLEOTIDE SEQUENCE [LARGE SCALE GENOMIC DNA]</scope>
    <source>
        <strain evidence="1 2">UCD-KL19</strain>
    </source>
</reference>
<protein>
    <recommendedName>
        <fullName evidence="3">Alpha/beta hydrolase fold-3 domain-containing protein</fullName>
    </recommendedName>
</protein>
<evidence type="ECO:0000313" key="1">
    <source>
        <dbReference type="EMBL" id="OCK41845.1"/>
    </source>
</evidence>
<dbReference type="InterPro" id="IPR029058">
    <property type="entry name" value="AB_hydrolase_fold"/>
</dbReference>
<evidence type="ECO:0000313" key="2">
    <source>
        <dbReference type="Proteomes" id="UP000093186"/>
    </source>
</evidence>
<dbReference type="EMBL" id="MAKX01000042">
    <property type="protein sequence ID" value="OCK41845.1"/>
    <property type="molecule type" value="Genomic_DNA"/>
</dbReference>
<dbReference type="AlphaFoldDB" id="A0A1B9XWA6"/>
<proteinExistence type="predicted"/>
<sequence length="302" mass="35428">MRKTVYILTILFLFNCKTYTKEEITINSESYELIVPKNHQELLILFPGFGENNEGVKNESNLIKSVLDENISVLIIKTNRNLFLNKLEKEKTAKLLWEIIKENNIHGNEIYIGGFSAGGNLALQLGKYLTFYKNGEFNPKGIFIVDSPVDLIQLYKNCKQKVEKNNSVLINESSFLLNYLNQKIGKPKENLEEYKIFSPYLDSLKYIENVKFNETELVFYTEPALEFNRTIYKRGFEETNSFQLKNLHKELKENGFKTSYIETKNKGYRKNGKRNPHSWSIINEREILEWIKKKTMPNTVYN</sequence>
<dbReference type="OrthoDB" id="1095982at2"/>
<dbReference type="STRING" id="447689.BA195_13435"/>
<accession>A0A1B9XWA6</accession>